<dbReference type="Proteomes" id="UP000708298">
    <property type="component" value="Unassembled WGS sequence"/>
</dbReference>
<evidence type="ECO:0000256" key="1">
    <source>
        <dbReference type="ARBA" id="ARBA00022729"/>
    </source>
</evidence>
<evidence type="ECO:0000313" key="3">
    <source>
        <dbReference type="Proteomes" id="UP000708298"/>
    </source>
</evidence>
<keyword evidence="1" id="KW-0732">Signal</keyword>
<dbReference type="PANTHER" id="PTHR30006:SF2">
    <property type="entry name" value="ABC TRANSPORTER SUBSTRATE-BINDING PROTEIN"/>
    <property type="match status" value="1"/>
</dbReference>
<dbReference type="PROSITE" id="PS51318">
    <property type="entry name" value="TAT"/>
    <property type="match status" value="1"/>
</dbReference>
<sequence length="375" mass="39370">MSIEKPLFGRRDYAKLGFAAAAGAALASVPGLRPALAASEMDALIAAAKKEGKLNVITLPRDWANYGAIMDQFTAKYGIAIDDANPDGSSAQELQAVRTLKGQDRAPDALDIGPSFAAIGVKQNLFAPYKVATWDSIPDGMKDPNGLWVADYFGVVSIATNTNVAKNAPRSWADLKKPEYKGMIALNGSPLGAGAAFAAVFAAALGNGGSLDDIAPGVKYFAELAKLGNLNPAAATGPALLVSGQAPIVINWDYLSLGYRDAAVGKAAIEVVVPEGSQPYGSFYCQAIPADAAHPNAAKLWQEWLYSDEGQLLFLAGYAHPARYADLAKRNLISASLSAKLPPAAPYANITFATQDQVAKAQKVLATLWPQLVHI</sequence>
<dbReference type="Gene3D" id="3.40.190.10">
    <property type="entry name" value="Periplasmic binding protein-like II"/>
    <property type="match status" value="2"/>
</dbReference>
<dbReference type="Pfam" id="PF13343">
    <property type="entry name" value="SBP_bac_6"/>
    <property type="match status" value="1"/>
</dbReference>
<comment type="caution">
    <text evidence="2">The sequence shown here is derived from an EMBL/GenBank/DDBJ whole genome shotgun (WGS) entry which is preliminary data.</text>
</comment>
<dbReference type="EMBL" id="JAESVB010000006">
    <property type="protein sequence ID" value="MCB8876496.1"/>
    <property type="molecule type" value="Genomic_DNA"/>
</dbReference>
<dbReference type="SUPFAM" id="SSF53850">
    <property type="entry name" value="Periplasmic binding protein-like II"/>
    <property type="match status" value="1"/>
</dbReference>
<dbReference type="InterPro" id="IPR006311">
    <property type="entry name" value="TAT_signal"/>
</dbReference>
<proteinExistence type="predicted"/>
<evidence type="ECO:0000313" key="2">
    <source>
        <dbReference type="EMBL" id="MCB8876496.1"/>
    </source>
</evidence>
<accession>A0A964DZN8</accession>
<name>A0A964DZN8_9PROT</name>
<reference evidence="2" key="1">
    <citation type="journal article" date="2021" name="Microorganisms">
        <title>Acidisoma silvae sp. nov. and Acidisomacellulosilytica sp. nov., Two Acidophilic Bacteria Isolated from Decaying Wood, Hydrolyzing Cellulose and Producing Poly-3-hydroxybutyrate.</title>
        <authorList>
            <person name="Mieszkin S."/>
            <person name="Pouder E."/>
            <person name="Uroz S."/>
            <person name="Simon-Colin C."/>
            <person name="Alain K."/>
        </authorList>
    </citation>
    <scope>NUCLEOTIDE SEQUENCE</scope>
    <source>
        <strain evidence="2">HW T2.11</strain>
    </source>
</reference>
<dbReference type="AlphaFoldDB" id="A0A964DZN8"/>
<keyword evidence="3" id="KW-1185">Reference proteome</keyword>
<dbReference type="RefSeq" id="WP_227322149.1">
    <property type="nucleotide sequence ID" value="NZ_JAESVB010000006.1"/>
</dbReference>
<dbReference type="GO" id="GO:0015888">
    <property type="term" value="P:thiamine transport"/>
    <property type="evidence" value="ECO:0007669"/>
    <property type="project" value="TreeGrafter"/>
</dbReference>
<dbReference type="GO" id="GO:0030976">
    <property type="term" value="F:thiamine pyrophosphate binding"/>
    <property type="evidence" value="ECO:0007669"/>
    <property type="project" value="TreeGrafter"/>
</dbReference>
<organism evidence="2 3">
    <name type="scientific">Acidisoma silvae</name>
    <dbReference type="NCBI Taxonomy" id="2802396"/>
    <lineage>
        <taxon>Bacteria</taxon>
        <taxon>Pseudomonadati</taxon>
        <taxon>Pseudomonadota</taxon>
        <taxon>Alphaproteobacteria</taxon>
        <taxon>Acetobacterales</taxon>
        <taxon>Acidocellaceae</taxon>
        <taxon>Acidisoma</taxon>
    </lineage>
</organism>
<reference evidence="2" key="2">
    <citation type="submission" date="2021-01" db="EMBL/GenBank/DDBJ databases">
        <authorList>
            <person name="Mieszkin S."/>
            <person name="Pouder E."/>
            <person name="Alain K."/>
        </authorList>
    </citation>
    <scope>NUCLEOTIDE SEQUENCE</scope>
    <source>
        <strain evidence="2">HW T2.11</strain>
    </source>
</reference>
<dbReference type="GO" id="GO:0030975">
    <property type="term" value="F:thiamine binding"/>
    <property type="evidence" value="ECO:0007669"/>
    <property type="project" value="TreeGrafter"/>
</dbReference>
<dbReference type="PANTHER" id="PTHR30006">
    <property type="entry name" value="THIAMINE-BINDING PERIPLASMIC PROTEIN-RELATED"/>
    <property type="match status" value="1"/>
</dbReference>
<dbReference type="GO" id="GO:0030288">
    <property type="term" value="C:outer membrane-bounded periplasmic space"/>
    <property type="evidence" value="ECO:0007669"/>
    <property type="project" value="TreeGrafter"/>
</dbReference>
<protein>
    <submittedName>
        <fullName evidence="2">Extracellular solute-binding protein</fullName>
    </submittedName>
</protein>
<gene>
    <name evidence="2" type="ORF">ASILVAE211_14985</name>
</gene>